<proteinExistence type="predicted"/>
<keyword evidence="5" id="KW-1185">Reference proteome</keyword>
<dbReference type="Pfam" id="PF12796">
    <property type="entry name" value="Ank_2"/>
    <property type="match status" value="2"/>
</dbReference>
<protein>
    <submittedName>
        <fullName evidence="4">Ankyrin</fullName>
    </submittedName>
</protein>
<dbReference type="SMART" id="SM00248">
    <property type="entry name" value="ANK"/>
    <property type="match status" value="5"/>
</dbReference>
<dbReference type="AlphaFoldDB" id="A0A5N7B955"/>
<dbReference type="OrthoDB" id="20872at2759"/>
<keyword evidence="1" id="KW-0677">Repeat</keyword>
<evidence type="ECO:0000256" key="1">
    <source>
        <dbReference type="ARBA" id="ARBA00022737"/>
    </source>
</evidence>
<dbReference type="SUPFAM" id="SSF48403">
    <property type="entry name" value="Ankyrin repeat"/>
    <property type="match status" value="1"/>
</dbReference>
<name>A0A5N7B955_9EURO</name>
<organism evidence="4 5">
    <name type="scientific">Aspergillus bertholletiae</name>
    <dbReference type="NCBI Taxonomy" id="1226010"/>
    <lineage>
        <taxon>Eukaryota</taxon>
        <taxon>Fungi</taxon>
        <taxon>Dikarya</taxon>
        <taxon>Ascomycota</taxon>
        <taxon>Pezizomycotina</taxon>
        <taxon>Eurotiomycetes</taxon>
        <taxon>Eurotiomycetidae</taxon>
        <taxon>Eurotiales</taxon>
        <taxon>Aspergillaceae</taxon>
        <taxon>Aspergillus</taxon>
        <taxon>Aspergillus subgen. Circumdati</taxon>
    </lineage>
</organism>
<dbReference type="EMBL" id="ML736210">
    <property type="protein sequence ID" value="KAE8378272.1"/>
    <property type="molecule type" value="Genomic_DNA"/>
</dbReference>
<keyword evidence="2 3" id="KW-0040">ANK repeat</keyword>
<sequence length="683" mass="76912">MMDIYEAARQGSVNDIESAVEEGCDVNTPDENEKTPLWLAVKGGHVDACRILIARGARVEGQPSSVIDLAVQEGHIEIVKLLWPGLYCTVERQHRHLETAISLGFHEIADFLAGTQAFNYQHFQTSDLEMLKEDGFSRREVAAFQQWERFIFVRRYEELRLHQIFFDYALLLATKADRNTGLRLVNLLLRSDKPLADANCVIKIDGEIETPLTNAAMKGNLEILAILIEHPEIKLTMCGKYNWPAFLHLLACPDSIASEQGRAIARILSQGILPDSFLIDGKEAHLETVFRNVLRRGDDGLVKQVIDLVHGAGGLSILPLLIRANDPHGLRWILNNDIARACKPPPILWVLLCNFFQHNPTSEALSLFIRVAVFLIEKAIWDRMVLVCLNSRNFCFVKQFFYPLDELPPREVTEETLKGLSQLSIDQPLIRDWVGKGFANAALWSAVQFGIWKRPTFECLISCPDIDLDEPFPCTTSSNRGETNIILPPSPIPTGEKRKLPLAGRSLGIHELGTPQNHALQDYQMQLMLLDQQNKKRLMMARKEQTEMSAVKRLRAETAGKNPLAWAAANRNARLVEALLRSSRVNVNSQDAYKRTPLMHAIIANDRQIVEELLKIGYIDLNLQDNDGRTAVFHAIQRGELHIIQLLIRTGRVDLSIRDCNGETAQDIANKWGRPDVIAALAT</sequence>
<dbReference type="PANTHER" id="PTHR24201:SF16">
    <property type="entry name" value="ANKYRIN-1-LIKE-RELATED"/>
    <property type="match status" value="1"/>
</dbReference>
<accession>A0A5N7B955</accession>
<dbReference type="PROSITE" id="PS50088">
    <property type="entry name" value="ANK_REPEAT"/>
    <property type="match status" value="1"/>
</dbReference>
<dbReference type="PROSITE" id="PS50297">
    <property type="entry name" value="ANK_REP_REGION"/>
    <property type="match status" value="1"/>
</dbReference>
<evidence type="ECO:0000256" key="3">
    <source>
        <dbReference type="PROSITE-ProRule" id="PRU00023"/>
    </source>
</evidence>
<dbReference type="InterPro" id="IPR002110">
    <property type="entry name" value="Ankyrin_rpt"/>
</dbReference>
<evidence type="ECO:0000313" key="4">
    <source>
        <dbReference type="EMBL" id="KAE8378272.1"/>
    </source>
</evidence>
<evidence type="ECO:0000256" key="2">
    <source>
        <dbReference type="ARBA" id="ARBA00023043"/>
    </source>
</evidence>
<dbReference type="GO" id="GO:0005634">
    <property type="term" value="C:nucleus"/>
    <property type="evidence" value="ECO:0007669"/>
    <property type="project" value="TreeGrafter"/>
</dbReference>
<gene>
    <name evidence="4" type="ORF">BDV26DRAFT_261871</name>
</gene>
<reference evidence="4 5" key="1">
    <citation type="submission" date="2019-04" db="EMBL/GenBank/DDBJ databases">
        <title>Friends and foes A comparative genomics studyof 23 Aspergillus species from section Flavi.</title>
        <authorList>
            <consortium name="DOE Joint Genome Institute"/>
            <person name="Kjaerbolling I."/>
            <person name="Vesth T."/>
            <person name="Frisvad J.C."/>
            <person name="Nybo J.L."/>
            <person name="Theobald S."/>
            <person name="Kildgaard S."/>
            <person name="Isbrandt T."/>
            <person name="Kuo A."/>
            <person name="Sato A."/>
            <person name="Lyhne E.K."/>
            <person name="Kogle M.E."/>
            <person name="Wiebenga A."/>
            <person name="Kun R.S."/>
            <person name="Lubbers R.J."/>
            <person name="Makela M.R."/>
            <person name="Barry K."/>
            <person name="Chovatia M."/>
            <person name="Clum A."/>
            <person name="Daum C."/>
            <person name="Haridas S."/>
            <person name="He G."/>
            <person name="LaButti K."/>
            <person name="Lipzen A."/>
            <person name="Mondo S."/>
            <person name="Riley R."/>
            <person name="Salamov A."/>
            <person name="Simmons B.A."/>
            <person name="Magnuson J.K."/>
            <person name="Henrissat B."/>
            <person name="Mortensen U.H."/>
            <person name="Larsen T.O."/>
            <person name="Devries R.P."/>
            <person name="Grigoriev I.V."/>
            <person name="Machida M."/>
            <person name="Baker S.E."/>
            <person name="Andersen M.R."/>
        </authorList>
    </citation>
    <scope>NUCLEOTIDE SEQUENCE [LARGE SCALE GENOMIC DNA]</scope>
    <source>
        <strain evidence="4 5">IBT 29228</strain>
    </source>
</reference>
<dbReference type="InterPro" id="IPR050776">
    <property type="entry name" value="Ank_Repeat/CDKN_Inhibitor"/>
</dbReference>
<evidence type="ECO:0000313" key="5">
    <source>
        <dbReference type="Proteomes" id="UP000326198"/>
    </source>
</evidence>
<dbReference type="InterPro" id="IPR036770">
    <property type="entry name" value="Ankyrin_rpt-contain_sf"/>
</dbReference>
<dbReference type="PANTHER" id="PTHR24201">
    <property type="entry name" value="ANK_REP_REGION DOMAIN-CONTAINING PROTEIN"/>
    <property type="match status" value="1"/>
</dbReference>
<feature type="repeat" description="ANK" evidence="3">
    <location>
        <begin position="32"/>
        <end position="64"/>
    </location>
</feature>
<dbReference type="Proteomes" id="UP000326198">
    <property type="component" value="Unassembled WGS sequence"/>
</dbReference>
<dbReference type="Gene3D" id="1.25.40.20">
    <property type="entry name" value="Ankyrin repeat-containing domain"/>
    <property type="match status" value="3"/>
</dbReference>